<feature type="transmembrane region" description="Helical" evidence="5">
    <location>
        <begin position="202"/>
        <end position="224"/>
    </location>
</feature>
<dbReference type="InterPro" id="IPR036259">
    <property type="entry name" value="MFS_trans_sf"/>
</dbReference>
<dbReference type="RefSeq" id="XP_007750342.1">
    <property type="nucleotide sequence ID" value="XM_007752152.1"/>
</dbReference>
<proteinExistence type="predicted"/>
<dbReference type="GeneID" id="19196269"/>
<evidence type="ECO:0000256" key="3">
    <source>
        <dbReference type="ARBA" id="ARBA00022989"/>
    </source>
</evidence>
<comment type="caution">
    <text evidence="6">The sequence shown here is derived from an EMBL/GenBank/DDBJ whole genome shotgun (WGS) entry which is preliminary data.</text>
</comment>
<sequence>MAPGIVLIIVNVYEAEIASPHLCGITVVFPNVTLNIADALSSWVGYASNFSKCFPIVPQCVPALMLIAGCFYILLSPRWLTSKDRNVEEQAILQRLHDDHEDPVFWGKEYLRIAAQLAAEQQERVQSSLDHTSTSAKGLQRGVTAVAPITSVQRNVFYAGLGFSAPETVMMAGVFGICNTAGGTTNLLLFDRLWRPWGKAGIAFIILYIYSFGATFAASPYAYAAEALPNKVRALGMALALLVAKLLH</sequence>
<reference evidence="6 7" key="1">
    <citation type="submission" date="2013-03" db="EMBL/GenBank/DDBJ databases">
        <title>The Genome Sequence of Cladophialophora psammophila CBS 110553.</title>
        <authorList>
            <consortium name="The Broad Institute Genomics Platform"/>
            <person name="Cuomo C."/>
            <person name="de Hoog S."/>
            <person name="Gorbushina A."/>
            <person name="Walker B."/>
            <person name="Young S.K."/>
            <person name="Zeng Q."/>
            <person name="Gargeya S."/>
            <person name="Fitzgerald M."/>
            <person name="Haas B."/>
            <person name="Abouelleil A."/>
            <person name="Allen A.W."/>
            <person name="Alvarado L."/>
            <person name="Arachchi H.M."/>
            <person name="Berlin A.M."/>
            <person name="Chapman S.B."/>
            <person name="Gainer-Dewar J."/>
            <person name="Goldberg J."/>
            <person name="Griggs A."/>
            <person name="Gujja S."/>
            <person name="Hansen M."/>
            <person name="Howarth C."/>
            <person name="Imamovic A."/>
            <person name="Ireland A."/>
            <person name="Larimer J."/>
            <person name="McCowan C."/>
            <person name="Murphy C."/>
            <person name="Pearson M."/>
            <person name="Poon T.W."/>
            <person name="Priest M."/>
            <person name="Roberts A."/>
            <person name="Saif S."/>
            <person name="Shea T."/>
            <person name="Sisk P."/>
            <person name="Sykes S."/>
            <person name="Wortman J."/>
            <person name="Nusbaum C."/>
            <person name="Birren B."/>
        </authorList>
    </citation>
    <scope>NUCLEOTIDE SEQUENCE [LARGE SCALE GENOMIC DNA]</scope>
    <source>
        <strain evidence="6 7">CBS 110553</strain>
    </source>
</reference>
<keyword evidence="3 5" id="KW-1133">Transmembrane helix</keyword>
<dbReference type="SUPFAM" id="SSF103473">
    <property type="entry name" value="MFS general substrate transporter"/>
    <property type="match status" value="1"/>
</dbReference>
<gene>
    <name evidence="6" type="ORF">A1O5_11580</name>
</gene>
<name>W9WYD0_9EURO</name>
<evidence type="ECO:0000256" key="5">
    <source>
        <dbReference type="SAM" id="Phobius"/>
    </source>
</evidence>
<keyword evidence="7" id="KW-1185">Reference proteome</keyword>
<keyword evidence="2 5" id="KW-0812">Transmembrane</keyword>
<evidence type="ECO:0000256" key="2">
    <source>
        <dbReference type="ARBA" id="ARBA00022692"/>
    </source>
</evidence>
<dbReference type="PANTHER" id="PTHR48022">
    <property type="entry name" value="PLASTIDIC GLUCOSE TRANSPORTER 4"/>
    <property type="match status" value="1"/>
</dbReference>
<dbReference type="Gene3D" id="1.20.1250.20">
    <property type="entry name" value="MFS general substrate transporter like domains"/>
    <property type="match status" value="1"/>
</dbReference>
<organism evidence="6 7">
    <name type="scientific">Cladophialophora psammophila CBS 110553</name>
    <dbReference type="NCBI Taxonomy" id="1182543"/>
    <lineage>
        <taxon>Eukaryota</taxon>
        <taxon>Fungi</taxon>
        <taxon>Dikarya</taxon>
        <taxon>Ascomycota</taxon>
        <taxon>Pezizomycotina</taxon>
        <taxon>Eurotiomycetes</taxon>
        <taxon>Chaetothyriomycetidae</taxon>
        <taxon>Chaetothyriales</taxon>
        <taxon>Herpotrichiellaceae</taxon>
        <taxon>Cladophialophora</taxon>
    </lineage>
</organism>
<evidence type="ECO:0008006" key="8">
    <source>
        <dbReference type="Google" id="ProtNLM"/>
    </source>
</evidence>
<evidence type="ECO:0000256" key="1">
    <source>
        <dbReference type="ARBA" id="ARBA00004141"/>
    </source>
</evidence>
<evidence type="ECO:0000256" key="4">
    <source>
        <dbReference type="ARBA" id="ARBA00023136"/>
    </source>
</evidence>
<evidence type="ECO:0000313" key="7">
    <source>
        <dbReference type="Proteomes" id="UP000019471"/>
    </source>
</evidence>
<dbReference type="OrthoDB" id="4158877at2759"/>
<dbReference type="Pfam" id="PF00083">
    <property type="entry name" value="Sugar_tr"/>
    <property type="match status" value="2"/>
</dbReference>
<accession>W9WYD0</accession>
<dbReference type="AlphaFoldDB" id="W9WYD0"/>
<dbReference type="InterPro" id="IPR005828">
    <property type="entry name" value="MFS_sugar_transport-like"/>
</dbReference>
<evidence type="ECO:0000313" key="6">
    <source>
        <dbReference type="EMBL" id="EXJ63259.1"/>
    </source>
</evidence>
<feature type="transmembrane region" description="Helical" evidence="5">
    <location>
        <begin position="56"/>
        <end position="75"/>
    </location>
</feature>
<comment type="subcellular location">
    <subcellularLocation>
        <location evidence="1">Membrane</location>
        <topology evidence="1">Multi-pass membrane protein</topology>
    </subcellularLocation>
</comment>
<dbReference type="PANTHER" id="PTHR48022:SF30">
    <property type="entry name" value="MAJOR FACILITATOR SUPERFAMILY (MFS) PROFILE DOMAIN-CONTAINING PROTEIN"/>
    <property type="match status" value="1"/>
</dbReference>
<dbReference type="GO" id="GO:0016020">
    <property type="term" value="C:membrane"/>
    <property type="evidence" value="ECO:0007669"/>
    <property type="project" value="UniProtKB-SubCell"/>
</dbReference>
<dbReference type="EMBL" id="AMGX01000027">
    <property type="protein sequence ID" value="EXJ63259.1"/>
    <property type="molecule type" value="Genomic_DNA"/>
</dbReference>
<dbReference type="InterPro" id="IPR050360">
    <property type="entry name" value="MFS_Sugar_Transporters"/>
</dbReference>
<dbReference type="HOGENOM" id="CLU_1120074_0_0_1"/>
<dbReference type="GO" id="GO:0005351">
    <property type="term" value="F:carbohydrate:proton symporter activity"/>
    <property type="evidence" value="ECO:0007669"/>
    <property type="project" value="TreeGrafter"/>
</dbReference>
<keyword evidence="4 5" id="KW-0472">Membrane</keyword>
<dbReference type="Proteomes" id="UP000019471">
    <property type="component" value="Unassembled WGS sequence"/>
</dbReference>
<protein>
    <recommendedName>
        <fullName evidence="8">Major facilitator superfamily (MFS) profile domain-containing protein</fullName>
    </recommendedName>
</protein>